<dbReference type="InterPro" id="IPR007280">
    <property type="entry name" value="Peptidase_C_arc/bac"/>
</dbReference>
<dbReference type="InterPro" id="IPR000209">
    <property type="entry name" value="Peptidase_S8/S53_dom"/>
</dbReference>
<organism evidence="8 9">
    <name type="scientific">Paenibacillus hemerocallicola</name>
    <dbReference type="NCBI Taxonomy" id="1172614"/>
    <lineage>
        <taxon>Bacteria</taxon>
        <taxon>Bacillati</taxon>
        <taxon>Bacillota</taxon>
        <taxon>Bacilli</taxon>
        <taxon>Bacillales</taxon>
        <taxon>Paenibacillaceae</taxon>
        <taxon>Paenibacillus</taxon>
    </lineage>
</organism>
<keyword evidence="2 5" id="KW-0645">Protease</keyword>
<dbReference type="OrthoDB" id="9798386at2"/>
<keyword evidence="4 5" id="KW-0720">Serine protease</keyword>
<dbReference type="Pfam" id="PF00395">
    <property type="entry name" value="SLH"/>
    <property type="match status" value="3"/>
</dbReference>
<dbReference type="Gene3D" id="3.40.50.200">
    <property type="entry name" value="Peptidase S8/S53 domain"/>
    <property type="match status" value="1"/>
</dbReference>
<evidence type="ECO:0000313" key="9">
    <source>
        <dbReference type="Proteomes" id="UP000307943"/>
    </source>
</evidence>
<dbReference type="PROSITE" id="PS51272">
    <property type="entry name" value="SLH"/>
    <property type="match status" value="3"/>
</dbReference>
<protein>
    <submittedName>
        <fullName evidence="8">Peptidase S8</fullName>
    </submittedName>
</protein>
<feature type="active site" description="Charge relay system" evidence="5">
    <location>
        <position position="275"/>
    </location>
</feature>
<dbReference type="Pfam" id="PF00082">
    <property type="entry name" value="Peptidase_S8"/>
    <property type="match status" value="1"/>
</dbReference>
<dbReference type="PRINTS" id="PR00723">
    <property type="entry name" value="SUBTILISIN"/>
</dbReference>
<feature type="active site" description="Charge relay system" evidence="5">
    <location>
        <position position="122"/>
    </location>
</feature>
<dbReference type="GO" id="GO:0004252">
    <property type="term" value="F:serine-type endopeptidase activity"/>
    <property type="evidence" value="ECO:0007669"/>
    <property type="project" value="UniProtKB-UniRule"/>
</dbReference>
<dbReference type="PROSITE" id="PS00137">
    <property type="entry name" value="SUBTILASE_HIS"/>
    <property type="match status" value="1"/>
</dbReference>
<dbReference type="InterPro" id="IPR023828">
    <property type="entry name" value="Peptidase_S8_Ser-AS"/>
</dbReference>
<keyword evidence="9" id="KW-1185">Reference proteome</keyword>
<evidence type="ECO:0000259" key="7">
    <source>
        <dbReference type="PROSITE" id="PS51272"/>
    </source>
</evidence>
<dbReference type="InterPro" id="IPR001119">
    <property type="entry name" value="SLH_dom"/>
</dbReference>
<evidence type="ECO:0000256" key="6">
    <source>
        <dbReference type="RuleBase" id="RU003355"/>
    </source>
</evidence>
<reference evidence="8 9" key="1">
    <citation type="submission" date="2019-05" db="EMBL/GenBank/DDBJ databases">
        <title>We sequenced the genome of Paenibacillus hemerocallicola KCTC 33185 for further insight into its adaptation and study the phylogeny of Paenibacillus.</title>
        <authorList>
            <person name="Narsing Rao M.P."/>
        </authorList>
    </citation>
    <scope>NUCLEOTIDE SEQUENCE [LARGE SCALE GENOMIC DNA]</scope>
    <source>
        <strain evidence="8 9">KCTC 33185</strain>
    </source>
</reference>
<comment type="caution">
    <text evidence="8">The sequence shown here is derived from an EMBL/GenBank/DDBJ whole genome shotgun (WGS) entry which is preliminary data.</text>
</comment>
<dbReference type="GO" id="GO:0006508">
    <property type="term" value="P:proteolysis"/>
    <property type="evidence" value="ECO:0007669"/>
    <property type="project" value="UniProtKB-KW"/>
</dbReference>
<dbReference type="PROSITE" id="PS00136">
    <property type="entry name" value="SUBTILASE_ASP"/>
    <property type="match status" value="1"/>
</dbReference>
<feature type="active site" description="Charge relay system" evidence="5">
    <location>
        <position position="89"/>
    </location>
</feature>
<dbReference type="InterPro" id="IPR051048">
    <property type="entry name" value="Peptidase_S8/S53_subtilisin"/>
</dbReference>
<evidence type="ECO:0000256" key="3">
    <source>
        <dbReference type="ARBA" id="ARBA00022801"/>
    </source>
</evidence>
<evidence type="ECO:0000256" key="2">
    <source>
        <dbReference type="ARBA" id="ARBA00022670"/>
    </source>
</evidence>
<feature type="domain" description="SLH" evidence="7">
    <location>
        <begin position="745"/>
        <end position="808"/>
    </location>
</feature>
<dbReference type="PANTHER" id="PTHR43399">
    <property type="entry name" value="SUBTILISIN-RELATED"/>
    <property type="match status" value="1"/>
</dbReference>
<dbReference type="Gene3D" id="2.60.120.380">
    <property type="match status" value="3"/>
</dbReference>
<evidence type="ECO:0000256" key="1">
    <source>
        <dbReference type="ARBA" id="ARBA00011073"/>
    </source>
</evidence>
<dbReference type="InterPro" id="IPR023827">
    <property type="entry name" value="Peptidase_S8_Asp-AS"/>
</dbReference>
<comment type="similarity">
    <text evidence="1 5 6">Belongs to the peptidase S8 family.</text>
</comment>
<dbReference type="InterPro" id="IPR022398">
    <property type="entry name" value="Peptidase_S8_His-AS"/>
</dbReference>
<evidence type="ECO:0000256" key="4">
    <source>
        <dbReference type="ARBA" id="ARBA00022825"/>
    </source>
</evidence>
<gene>
    <name evidence="8" type="ORF">FE784_18970</name>
</gene>
<feature type="domain" description="SLH" evidence="7">
    <location>
        <begin position="686"/>
        <end position="744"/>
    </location>
</feature>
<dbReference type="PROSITE" id="PS00138">
    <property type="entry name" value="SUBTILASE_SER"/>
    <property type="match status" value="1"/>
</dbReference>
<dbReference type="Proteomes" id="UP000307943">
    <property type="component" value="Unassembled WGS sequence"/>
</dbReference>
<evidence type="ECO:0000256" key="5">
    <source>
        <dbReference type="PROSITE-ProRule" id="PRU01240"/>
    </source>
</evidence>
<dbReference type="EMBL" id="VDCQ01000026">
    <property type="protein sequence ID" value="TNJ64763.1"/>
    <property type="molecule type" value="Genomic_DNA"/>
</dbReference>
<evidence type="ECO:0000313" key="8">
    <source>
        <dbReference type="EMBL" id="TNJ64763.1"/>
    </source>
</evidence>
<dbReference type="AlphaFoldDB" id="A0A5C4T6P5"/>
<dbReference type="SUPFAM" id="SSF89260">
    <property type="entry name" value="Collagen-binding domain"/>
    <property type="match status" value="2"/>
</dbReference>
<keyword evidence="3 5" id="KW-0378">Hydrolase</keyword>
<dbReference type="Pfam" id="PF04151">
    <property type="entry name" value="PPC"/>
    <property type="match status" value="1"/>
</dbReference>
<dbReference type="PROSITE" id="PS51892">
    <property type="entry name" value="SUBTILASE"/>
    <property type="match status" value="1"/>
</dbReference>
<sequence length="861" mass="95376">MASSVIEREYDQSHTVVARPTDGNGTVEWLSRWQHSPQVQYIVPNKEISISAAANDPFLEKQSYLSQTRTIEAWSQIDRNESIVIAVVDTGVDLDHPDLKGNLVPGVNLVQPNLPPRDDNGHGTNVAGVIAAIGNNNKGIAGMLWKAGIMPIKALEPSGRGDEDKLGAGIRYAVEHGAKIVVLSVGLLRNDSYLQEIVQYAEDQNVLLIAATGNDEGRIIRYPAAYPTVLAVGGIREDNTVEERANYGPELDLVAPWSVFTTAVGGKYEYRDGTSMAAPQVAAAAAMVWAKYPDMKAHEVRNLLRQTADDIAQPGWDEYTGYGLLRVDRALNELYKTDMYEPNDRRADAKPYSIGRMISAELTGGADVDWFQIDVPYDGTLSLQLRSDWAAPSAVKLTHAGGPGVFAYPFTPGTTLELKVAKGANQIALQFEDGMEPTAWKYQLSSSFSIYRDPFEDNDRQYKAYKLPPRSQTVVGTFDHEGDEDWYAMTFEQSGVVTVKVTPDTKRIDPVLTVQKKGERAITVDDNDDGDMELYSFEVFPGTYYYQVGKTIPSPAIGEYALEIRYEPRFIDPNEPNDRSYQATVISPDTIYEGVFDRSADVDYYKFTMTERNLVQLSLRDIPGNVDISVALQNSGLGPIAKQTNAAGAERIEMSVPLDPGTYYIRLGTNEAVPDRMYKLLIHTDVLIGDYVDIAGHWAQDEIADLAGMNIVEGYGTYRFYPDRTITRSEAVTLIVKAFGYTKKKDVAFPDVPPSHWAFENVTKAIQAGIVQGYPDGRFNPDGSLTRVEMAVLFAKAIGVGGKLRGDIPFADIDSDYWALPILKQMNAEGWITGYDDDTFRPDSPTTRAEFATMLRRVIRR</sequence>
<dbReference type="InterPro" id="IPR015500">
    <property type="entry name" value="Peptidase_S8_subtilisin-rel"/>
</dbReference>
<accession>A0A5C4T6P5</accession>
<dbReference type="PANTHER" id="PTHR43399:SF4">
    <property type="entry name" value="CELL WALL-ASSOCIATED PROTEASE"/>
    <property type="match status" value="1"/>
</dbReference>
<proteinExistence type="inferred from homology"/>
<feature type="domain" description="SLH" evidence="7">
    <location>
        <begin position="810"/>
        <end position="861"/>
    </location>
</feature>
<dbReference type="SUPFAM" id="SSF52743">
    <property type="entry name" value="Subtilisin-like"/>
    <property type="match status" value="1"/>
</dbReference>
<name>A0A5C4T6P5_9BACL</name>
<dbReference type="InterPro" id="IPR036852">
    <property type="entry name" value="Peptidase_S8/S53_dom_sf"/>
</dbReference>